<evidence type="ECO:0000256" key="6">
    <source>
        <dbReference type="ARBA" id="ARBA00023134"/>
    </source>
</evidence>
<organism evidence="10 11">
    <name type="scientific">Aminithiophilus ramosus</name>
    <dbReference type="NCBI Taxonomy" id="3029084"/>
    <lineage>
        <taxon>Bacteria</taxon>
        <taxon>Thermotogati</taxon>
        <taxon>Synergistota</taxon>
        <taxon>Synergistia</taxon>
        <taxon>Synergistales</taxon>
        <taxon>Aminithiophilaceae</taxon>
        <taxon>Aminithiophilus</taxon>
    </lineage>
</organism>
<evidence type="ECO:0000256" key="5">
    <source>
        <dbReference type="ARBA" id="ARBA00022842"/>
    </source>
</evidence>
<keyword evidence="4 8" id="KW-0547">Nucleotide-binding</keyword>
<evidence type="ECO:0000256" key="8">
    <source>
        <dbReference type="HAMAP-Rule" id="MF_00316"/>
    </source>
</evidence>
<dbReference type="HAMAP" id="MF_00316">
    <property type="entry name" value="MobA"/>
    <property type="match status" value="1"/>
</dbReference>
<dbReference type="GO" id="GO:0005737">
    <property type="term" value="C:cytoplasm"/>
    <property type="evidence" value="ECO:0007669"/>
    <property type="project" value="UniProtKB-SubCell"/>
</dbReference>
<comment type="catalytic activity">
    <reaction evidence="8">
        <text>Mo-molybdopterin + GTP + H(+) = Mo-molybdopterin guanine dinucleotide + diphosphate</text>
        <dbReference type="Rhea" id="RHEA:34243"/>
        <dbReference type="ChEBI" id="CHEBI:15378"/>
        <dbReference type="ChEBI" id="CHEBI:33019"/>
        <dbReference type="ChEBI" id="CHEBI:37565"/>
        <dbReference type="ChEBI" id="CHEBI:71302"/>
        <dbReference type="ChEBI" id="CHEBI:71310"/>
        <dbReference type="EC" id="2.7.7.77"/>
    </reaction>
</comment>
<dbReference type="CDD" id="cd02503">
    <property type="entry name" value="MobA"/>
    <property type="match status" value="1"/>
</dbReference>
<feature type="domain" description="MobA-like NTP transferase" evidence="9">
    <location>
        <begin position="12"/>
        <end position="172"/>
    </location>
</feature>
<sequence>MTPAAGPLEASAVVLGGGRGRRMGGNKLFLAVDGVLLLERVLRRLVPLFPEIVLAVGPEDEEPLRRRLPSLSSARPVAVAVDAVSGLGPLQGLTSALKALRGDWAFVVGCDMPWIQEAVVRSLWQAREAGSDVLCASVDGYLEPLHAFYRRTCLPFAEAALASGDRRLKAFYGDVRVTVVAEAAFRCLPGYRRSFQGINTPSELNRLTDLP</sequence>
<dbReference type="InterPro" id="IPR029044">
    <property type="entry name" value="Nucleotide-diphossugar_trans"/>
</dbReference>
<evidence type="ECO:0000256" key="1">
    <source>
        <dbReference type="ARBA" id="ARBA00022490"/>
    </source>
</evidence>
<dbReference type="GO" id="GO:0046872">
    <property type="term" value="F:metal ion binding"/>
    <property type="evidence" value="ECO:0007669"/>
    <property type="project" value="UniProtKB-KW"/>
</dbReference>
<dbReference type="PANTHER" id="PTHR19136">
    <property type="entry name" value="MOLYBDENUM COFACTOR GUANYLYLTRANSFERASE"/>
    <property type="match status" value="1"/>
</dbReference>
<comment type="caution">
    <text evidence="8">Lacks conserved residue(s) required for the propagation of feature annotation.</text>
</comment>
<evidence type="ECO:0000313" key="10">
    <source>
        <dbReference type="EMBL" id="QTX32424.1"/>
    </source>
</evidence>
<evidence type="ECO:0000256" key="4">
    <source>
        <dbReference type="ARBA" id="ARBA00022741"/>
    </source>
</evidence>
<keyword evidence="1 8" id="KW-0963">Cytoplasm</keyword>
<keyword evidence="10" id="KW-0548">Nucleotidyltransferase</keyword>
<dbReference type="PANTHER" id="PTHR19136:SF81">
    <property type="entry name" value="MOLYBDENUM COFACTOR GUANYLYLTRANSFERASE"/>
    <property type="match status" value="1"/>
</dbReference>
<gene>
    <name evidence="8" type="primary">mobA</name>
    <name evidence="10" type="ORF">KAR29_00275</name>
</gene>
<dbReference type="InterPro" id="IPR025877">
    <property type="entry name" value="MobA-like_NTP_Trfase"/>
</dbReference>
<comment type="function">
    <text evidence="8">Transfers a GMP moiety from GTP to Mo-molybdopterin (Mo-MPT) cofactor (Moco or molybdenum cofactor) to form Mo-molybdopterin guanine dinucleotide (Mo-MGD) cofactor.</text>
</comment>
<evidence type="ECO:0000259" key="9">
    <source>
        <dbReference type="Pfam" id="PF12804"/>
    </source>
</evidence>
<feature type="binding site" evidence="8">
    <location>
        <position position="27"/>
    </location>
    <ligand>
        <name>GTP</name>
        <dbReference type="ChEBI" id="CHEBI:37565"/>
    </ligand>
</feature>
<dbReference type="EC" id="2.7.7.77" evidence="8"/>
<dbReference type="GO" id="GO:0006777">
    <property type="term" value="P:Mo-molybdopterin cofactor biosynthetic process"/>
    <property type="evidence" value="ECO:0007669"/>
    <property type="project" value="UniProtKB-KW"/>
</dbReference>
<dbReference type="AlphaFoldDB" id="A0A9Q7EW14"/>
<dbReference type="Pfam" id="PF12804">
    <property type="entry name" value="NTP_transf_3"/>
    <property type="match status" value="1"/>
</dbReference>
<protein>
    <recommendedName>
        <fullName evidence="8">Probable molybdenum cofactor guanylyltransferase</fullName>
        <shortName evidence="8">MoCo guanylyltransferase</shortName>
        <ecNumber evidence="8">2.7.7.77</ecNumber>
    </recommendedName>
    <alternativeName>
        <fullName evidence="8">GTP:molybdopterin guanylyltransferase</fullName>
    </alternativeName>
    <alternativeName>
        <fullName evidence="8">Mo-MPT guanylyltransferase</fullName>
    </alternativeName>
    <alternativeName>
        <fullName evidence="8">Molybdopterin guanylyltransferase</fullName>
    </alternativeName>
    <alternativeName>
        <fullName evidence="8">Molybdopterin-guanine dinucleotide synthase</fullName>
        <shortName evidence="8">MGD synthase</shortName>
    </alternativeName>
</protein>
<keyword evidence="3 8" id="KW-0479">Metal-binding</keyword>
<comment type="similarity">
    <text evidence="8">Belongs to the MobA family.</text>
</comment>
<reference evidence="11" key="1">
    <citation type="submission" date="2021-04" db="EMBL/GenBank/DDBJ databases">
        <title>A novel Synergistetes isolate from a pyrite-forming mixed culture.</title>
        <authorList>
            <person name="Bunk B."/>
            <person name="Sproer C."/>
            <person name="Spring S."/>
            <person name="Pester M."/>
        </authorList>
    </citation>
    <scope>NUCLEOTIDE SEQUENCE [LARGE SCALE GENOMIC DNA]</scope>
    <source>
        <strain evidence="11">J.5.4.2-T.3.5.2</strain>
    </source>
</reference>
<comment type="cofactor">
    <cofactor evidence="8">
        <name>Mg(2+)</name>
        <dbReference type="ChEBI" id="CHEBI:18420"/>
    </cofactor>
</comment>
<accession>A0A9Q7EW14</accession>
<keyword evidence="6 8" id="KW-0342">GTP-binding</keyword>
<keyword evidence="11" id="KW-1185">Reference proteome</keyword>
<evidence type="ECO:0000256" key="2">
    <source>
        <dbReference type="ARBA" id="ARBA00022679"/>
    </source>
</evidence>
<feature type="binding site" evidence="8">
    <location>
        <position position="82"/>
    </location>
    <ligand>
        <name>GTP</name>
        <dbReference type="ChEBI" id="CHEBI:37565"/>
    </ligand>
</feature>
<dbReference type="RefSeq" id="WP_274373659.1">
    <property type="nucleotide sequence ID" value="NZ_CP072943.1"/>
</dbReference>
<dbReference type="Proteomes" id="UP000671879">
    <property type="component" value="Chromosome"/>
</dbReference>
<dbReference type="Gene3D" id="3.90.550.10">
    <property type="entry name" value="Spore Coat Polysaccharide Biosynthesis Protein SpsA, Chain A"/>
    <property type="match status" value="1"/>
</dbReference>
<dbReference type="GO" id="GO:0061603">
    <property type="term" value="F:molybdenum cofactor guanylyltransferase activity"/>
    <property type="evidence" value="ECO:0007669"/>
    <property type="project" value="UniProtKB-EC"/>
</dbReference>
<evidence type="ECO:0000256" key="7">
    <source>
        <dbReference type="ARBA" id="ARBA00023150"/>
    </source>
</evidence>
<proteinExistence type="inferred from homology"/>
<feature type="binding site" evidence="8">
    <location>
        <begin position="15"/>
        <end position="17"/>
    </location>
    <ligand>
        <name>GTP</name>
        <dbReference type="ChEBI" id="CHEBI:37565"/>
    </ligand>
</feature>
<dbReference type="KEGG" id="aram:KAR29_00275"/>
<feature type="binding site" evidence="8">
    <location>
        <position position="111"/>
    </location>
    <ligand>
        <name>Mg(2+)</name>
        <dbReference type="ChEBI" id="CHEBI:18420"/>
    </ligand>
</feature>
<keyword evidence="5 8" id="KW-0460">Magnesium</keyword>
<keyword evidence="2 8" id="KW-0808">Transferase</keyword>
<dbReference type="InterPro" id="IPR013482">
    <property type="entry name" value="Molybde_CF_guanTrfase"/>
</dbReference>
<comment type="domain">
    <text evidence="8">The N-terminal domain determines nucleotide recognition and specific binding, while the C-terminal domain determines the specific binding to the target protein.</text>
</comment>
<evidence type="ECO:0000313" key="11">
    <source>
        <dbReference type="Proteomes" id="UP000671879"/>
    </source>
</evidence>
<dbReference type="EMBL" id="CP072943">
    <property type="protein sequence ID" value="QTX32424.1"/>
    <property type="molecule type" value="Genomic_DNA"/>
</dbReference>
<feature type="binding site" evidence="8">
    <location>
        <position position="111"/>
    </location>
    <ligand>
        <name>GTP</name>
        <dbReference type="ChEBI" id="CHEBI:37565"/>
    </ligand>
</feature>
<name>A0A9Q7EW14_9BACT</name>
<dbReference type="SUPFAM" id="SSF53448">
    <property type="entry name" value="Nucleotide-diphospho-sugar transferases"/>
    <property type="match status" value="1"/>
</dbReference>
<comment type="subcellular location">
    <subcellularLocation>
        <location evidence="8">Cytoplasm</location>
    </subcellularLocation>
</comment>
<evidence type="ECO:0000256" key="3">
    <source>
        <dbReference type="ARBA" id="ARBA00022723"/>
    </source>
</evidence>
<dbReference type="GO" id="GO:0005525">
    <property type="term" value="F:GTP binding"/>
    <property type="evidence" value="ECO:0007669"/>
    <property type="project" value="UniProtKB-UniRule"/>
</dbReference>
<keyword evidence="7 8" id="KW-0501">Molybdenum cofactor biosynthesis</keyword>